<feature type="domain" description="DNA methylase N-4/N-6" evidence="5">
    <location>
        <begin position="27"/>
        <end position="256"/>
    </location>
</feature>
<dbReference type="GO" id="GO:0008168">
    <property type="term" value="F:methyltransferase activity"/>
    <property type="evidence" value="ECO:0007669"/>
    <property type="project" value="UniProtKB-KW"/>
</dbReference>
<dbReference type="Proteomes" id="UP000738431">
    <property type="component" value="Chromosome"/>
</dbReference>
<reference evidence="6 7" key="1">
    <citation type="submission" date="2021-08" db="EMBL/GenBank/DDBJ databases">
        <authorList>
            <person name="Zhang D."/>
            <person name="Zhang A."/>
            <person name="Wang L."/>
        </authorList>
    </citation>
    <scope>NUCLEOTIDE SEQUENCE [LARGE SCALE GENOMIC DNA]</scope>
    <source>
        <strain evidence="6 7">WL0086</strain>
    </source>
</reference>
<dbReference type="PANTHER" id="PTHR13370:SF3">
    <property type="entry name" value="TRNA (GUANINE(10)-N2)-METHYLTRANSFERASE HOMOLOG"/>
    <property type="match status" value="1"/>
</dbReference>
<name>A0ABZ1CAG7_9BACT</name>
<dbReference type="PRINTS" id="PR00508">
    <property type="entry name" value="S21N4MTFRASE"/>
</dbReference>
<dbReference type="EMBL" id="CP139781">
    <property type="protein sequence ID" value="WRQ88594.1"/>
    <property type="molecule type" value="Genomic_DNA"/>
</dbReference>
<dbReference type="PANTHER" id="PTHR13370">
    <property type="entry name" value="RNA METHYLASE-RELATED"/>
    <property type="match status" value="1"/>
</dbReference>
<reference evidence="6 7" key="2">
    <citation type="submission" date="2023-12" db="EMBL/GenBank/DDBJ databases">
        <title>Description of an unclassified Opitutus bacterium of Verrucomicrobiota.</title>
        <authorList>
            <person name="Zhang D.-F."/>
        </authorList>
    </citation>
    <scope>NUCLEOTIDE SEQUENCE [LARGE SCALE GENOMIC DNA]</scope>
    <source>
        <strain evidence="6 7">WL0086</strain>
    </source>
</reference>
<keyword evidence="7" id="KW-1185">Reference proteome</keyword>
<dbReference type="GO" id="GO:0032259">
    <property type="term" value="P:methylation"/>
    <property type="evidence" value="ECO:0007669"/>
    <property type="project" value="UniProtKB-KW"/>
</dbReference>
<protein>
    <recommendedName>
        <fullName evidence="4">Methyltransferase</fullName>
        <ecNumber evidence="4">2.1.1.-</ecNumber>
    </recommendedName>
</protein>
<keyword evidence="3 6" id="KW-0808">Transferase</keyword>
<evidence type="ECO:0000256" key="4">
    <source>
        <dbReference type="RuleBase" id="RU362026"/>
    </source>
</evidence>
<dbReference type="InterPro" id="IPR002052">
    <property type="entry name" value="DNA_methylase_N6_adenine_CS"/>
</dbReference>
<proteinExistence type="inferred from homology"/>
<dbReference type="RefSeq" id="WP_324726087.1">
    <property type="nucleotide sequence ID" value="NZ_CP139781.1"/>
</dbReference>
<dbReference type="SUPFAM" id="SSF53335">
    <property type="entry name" value="S-adenosyl-L-methionine-dependent methyltransferases"/>
    <property type="match status" value="1"/>
</dbReference>
<dbReference type="InterPro" id="IPR029063">
    <property type="entry name" value="SAM-dependent_MTases_sf"/>
</dbReference>
<evidence type="ECO:0000259" key="5">
    <source>
        <dbReference type="Pfam" id="PF01555"/>
    </source>
</evidence>
<evidence type="ECO:0000256" key="1">
    <source>
        <dbReference type="ARBA" id="ARBA00006594"/>
    </source>
</evidence>
<dbReference type="InterPro" id="IPR002941">
    <property type="entry name" value="DNA_methylase_N4/N6"/>
</dbReference>
<organism evidence="6 7">
    <name type="scientific">Actomonas aquatica</name>
    <dbReference type="NCBI Taxonomy" id="2866162"/>
    <lineage>
        <taxon>Bacteria</taxon>
        <taxon>Pseudomonadati</taxon>
        <taxon>Verrucomicrobiota</taxon>
        <taxon>Opitutia</taxon>
        <taxon>Opitutales</taxon>
        <taxon>Opitutaceae</taxon>
        <taxon>Actomonas</taxon>
    </lineage>
</organism>
<dbReference type="EC" id="2.1.1.-" evidence="4"/>
<dbReference type="InterPro" id="IPR001091">
    <property type="entry name" value="RM_Methyltransferase"/>
</dbReference>
<evidence type="ECO:0000256" key="2">
    <source>
        <dbReference type="ARBA" id="ARBA00022603"/>
    </source>
</evidence>
<keyword evidence="2 6" id="KW-0489">Methyltransferase</keyword>
<evidence type="ECO:0000313" key="6">
    <source>
        <dbReference type="EMBL" id="WRQ88594.1"/>
    </source>
</evidence>
<evidence type="ECO:0000256" key="3">
    <source>
        <dbReference type="ARBA" id="ARBA00022679"/>
    </source>
</evidence>
<sequence>MKKLTPDRLIQADVLDGLADLPDDLFQLIIADPPYGNVLVEESWDNELEGDAYLEWTEEWFRAALRTLRPDGLFFVFGQLGQREHRWIHVCSLLCRLACFHDMLIWDRVVGYNDRGDSFTPAYEQCLVLRKTPDTRPYFNKDAVRLPYDAATISRYLKDKRYKDLDARRTHLEKGKYATNLLRVPSLKGSSREKVGHPSQKPEKLISMLVESSSRPGDWVLDPFFGSGTTGVVCERLGRHWIGIEKDPGYCRIAEERIAAAQTRLESKVTERGSA</sequence>
<dbReference type="PROSITE" id="PS00092">
    <property type="entry name" value="N6_MTASE"/>
    <property type="match status" value="1"/>
</dbReference>
<evidence type="ECO:0000313" key="7">
    <source>
        <dbReference type="Proteomes" id="UP000738431"/>
    </source>
</evidence>
<dbReference type="Gene3D" id="3.40.50.150">
    <property type="entry name" value="Vaccinia Virus protein VP39"/>
    <property type="match status" value="1"/>
</dbReference>
<comment type="similarity">
    <text evidence="1 4">Belongs to the N(4)/N(6)-methyltransferase family.</text>
</comment>
<dbReference type="Pfam" id="PF01555">
    <property type="entry name" value="N6_N4_Mtase"/>
    <property type="match status" value="1"/>
</dbReference>
<gene>
    <name evidence="6" type="ORF">K1X11_004205</name>
</gene>
<accession>A0ABZ1CAG7</accession>